<proteinExistence type="predicted"/>
<accession>A0A336M7Y0</accession>
<evidence type="ECO:0000256" key="2">
    <source>
        <dbReference type="ARBA" id="ARBA00023242"/>
    </source>
</evidence>
<dbReference type="OMA" id="HKMNAER"/>
<name>A0A336M7Y0_CULSO</name>
<protein>
    <submittedName>
        <fullName evidence="6">CSON008888 protein</fullName>
    </submittedName>
    <submittedName>
        <fullName evidence="5">CSON010843 protein</fullName>
    </submittedName>
</protein>
<feature type="region of interest" description="Disordered" evidence="3">
    <location>
        <begin position="107"/>
        <end position="232"/>
    </location>
</feature>
<evidence type="ECO:0000256" key="1">
    <source>
        <dbReference type="ARBA" id="ARBA00004123"/>
    </source>
</evidence>
<sequence>MSSGFITETEIAEAKRIRQEEWDKVRNSDDPVEAPEPVTDHRSLFERLKEQKDKKDLEYEETHKLKNMIRGLDDDEVHFLDLVDKNRLEAEKQQKLEEIKLLEEFRQKSSASNQVDLKEKLSAELNSSKNKPKPQTTTSRPSQKAILAGVVKKRTSSEANGVNETEEDSNKKLKTENTPNQTPVTGLRCIGILPGIGNYKDSSDSDDSSDPETPTRYDLVGKKVDKKEECNG</sequence>
<dbReference type="EMBL" id="UFQT01000449">
    <property type="protein sequence ID" value="SSX24477.1"/>
    <property type="molecule type" value="Genomic_DNA"/>
</dbReference>
<reference evidence="5" key="1">
    <citation type="submission" date="2018-07" db="EMBL/GenBank/DDBJ databases">
        <authorList>
            <person name="Quirk P.G."/>
            <person name="Krulwich T.A."/>
        </authorList>
    </citation>
    <scope>NUCLEOTIDE SEQUENCE</scope>
</reference>
<dbReference type="AlphaFoldDB" id="A0A336M7Y0"/>
<dbReference type="VEuPathDB" id="VectorBase:CSON008888"/>
<dbReference type="PANTHER" id="PTHR13495:SF0">
    <property type="entry name" value="PSME3-INTERACTING PROTEIN"/>
    <property type="match status" value="1"/>
</dbReference>
<dbReference type="GO" id="GO:0005634">
    <property type="term" value="C:nucleus"/>
    <property type="evidence" value="ECO:0007669"/>
    <property type="project" value="UniProtKB-SubCell"/>
</dbReference>
<evidence type="ECO:0000259" key="4">
    <source>
        <dbReference type="Pfam" id="PF10187"/>
    </source>
</evidence>
<dbReference type="InterPro" id="IPR039845">
    <property type="entry name" value="FAM192A"/>
</dbReference>
<organism evidence="5">
    <name type="scientific">Culicoides sonorensis</name>
    <name type="common">Biting midge</name>
    <dbReference type="NCBI Taxonomy" id="179676"/>
    <lineage>
        <taxon>Eukaryota</taxon>
        <taxon>Metazoa</taxon>
        <taxon>Ecdysozoa</taxon>
        <taxon>Arthropoda</taxon>
        <taxon>Hexapoda</taxon>
        <taxon>Insecta</taxon>
        <taxon>Pterygota</taxon>
        <taxon>Neoptera</taxon>
        <taxon>Endopterygota</taxon>
        <taxon>Diptera</taxon>
        <taxon>Nematocera</taxon>
        <taxon>Chironomoidea</taxon>
        <taxon>Ceratopogonidae</taxon>
        <taxon>Ceratopogoninae</taxon>
        <taxon>Culicoides</taxon>
        <taxon>Monoculicoides</taxon>
    </lineage>
</organism>
<evidence type="ECO:0000256" key="3">
    <source>
        <dbReference type="SAM" id="MobiDB-lite"/>
    </source>
</evidence>
<dbReference type="EMBL" id="UFQT01003414">
    <property type="protein sequence ID" value="SSX34978.1"/>
    <property type="molecule type" value="Genomic_DNA"/>
</dbReference>
<comment type="subcellular location">
    <subcellularLocation>
        <location evidence="1">Nucleus</location>
    </subcellularLocation>
</comment>
<feature type="compositionally biased region" description="Basic and acidic residues" evidence="3">
    <location>
        <begin position="213"/>
        <end position="232"/>
    </location>
</feature>
<evidence type="ECO:0000313" key="6">
    <source>
        <dbReference type="EMBL" id="SSX34978.1"/>
    </source>
</evidence>
<dbReference type="Pfam" id="PF10187">
    <property type="entry name" value="FAM192A_Fyv6_N"/>
    <property type="match status" value="1"/>
</dbReference>
<keyword evidence="2" id="KW-0539">Nucleus</keyword>
<dbReference type="VEuPathDB" id="VectorBase:CSON010843"/>
<gene>
    <name evidence="5" type="primary">CSON010843</name>
    <name evidence="6" type="synonym">CSON008888</name>
</gene>
<feature type="compositionally biased region" description="Polar residues" evidence="3">
    <location>
        <begin position="124"/>
        <end position="142"/>
    </location>
</feature>
<feature type="region of interest" description="Disordered" evidence="3">
    <location>
        <begin position="18"/>
        <end position="41"/>
    </location>
</feature>
<feature type="compositionally biased region" description="Basic and acidic residues" evidence="3">
    <location>
        <begin position="18"/>
        <end position="29"/>
    </location>
</feature>
<feature type="domain" description="FAM192A/Fyv6 N-terminal" evidence="4">
    <location>
        <begin position="5"/>
        <end position="106"/>
    </location>
</feature>
<dbReference type="InterPro" id="IPR019331">
    <property type="entry name" value="FAM192A/Fyv6_N"/>
</dbReference>
<dbReference type="PANTHER" id="PTHR13495">
    <property type="entry name" value="NEFA-INTERACTING NUCLEAR PROTEIN NIP30"/>
    <property type="match status" value="1"/>
</dbReference>
<evidence type="ECO:0000313" key="5">
    <source>
        <dbReference type="EMBL" id="SSX24477.1"/>
    </source>
</evidence>